<gene>
    <name evidence="2" type="ORF">SAMN05444417_2541</name>
</gene>
<accession>A0A1M6FWS1</accession>
<dbReference type="AlphaFoldDB" id="A0A1M6FWS1"/>
<keyword evidence="3" id="KW-1185">Reference proteome</keyword>
<proteinExistence type="predicted"/>
<dbReference type="Proteomes" id="UP000184292">
    <property type="component" value="Unassembled WGS sequence"/>
</dbReference>
<dbReference type="OrthoDB" id="4736977at2"/>
<dbReference type="STRING" id="1447782.SAMN05444417_2541"/>
<evidence type="ECO:0000256" key="1">
    <source>
        <dbReference type="SAM" id="SignalP"/>
    </source>
</evidence>
<feature type="chain" id="PRO_5012838917" evidence="1">
    <location>
        <begin position="25"/>
        <end position="106"/>
    </location>
</feature>
<reference evidence="2 3" key="1">
    <citation type="submission" date="2016-11" db="EMBL/GenBank/DDBJ databases">
        <authorList>
            <person name="Jaros S."/>
            <person name="Januszkiewicz K."/>
            <person name="Wedrychowicz H."/>
        </authorList>
    </citation>
    <scope>NUCLEOTIDE SEQUENCE [LARGE SCALE GENOMIC DNA]</scope>
    <source>
        <strain evidence="2 3">DSM 100565</strain>
    </source>
</reference>
<evidence type="ECO:0000313" key="2">
    <source>
        <dbReference type="EMBL" id="SHJ02050.1"/>
    </source>
</evidence>
<keyword evidence="1" id="KW-0732">Signal</keyword>
<feature type="signal peptide" evidence="1">
    <location>
        <begin position="1"/>
        <end position="24"/>
    </location>
</feature>
<name>A0A1M6FWS1_9RHOB</name>
<organism evidence="2 3">
    <name type="scientific">Wenxinia saemankumensis</name>
    <dbReference type="NCBI Taxonomy" id="1447782"/>
    <lineage>
        <taxon>Bacteria</taxon>
        <taxon>Pseudomonadati</taxon>
        <taxon>Pseudomonadota</taxon>
        <taxon>Alphaproteobacteria</taxon>
        <taxon>Rhodobacterales</taxon>
        <taxon>Roseobacteraceae</taxon>
        <taxon>Wenxinia</taxon>
    </lineage>
</organism>
<protein>
    <submittedName>
        <fullName evidence="2">Uncharacterized protein</fullName>
    </submittedName>
</protein>
<evidence type="ECO:0000313" key="3">
    <source>
        <dbReference type="Proteomes" id="UP000184292"/>
    </source>
</evidence>
<dbReference type="RefSeq" id="WP_073331098.1">
    <property type="nucleotide sequence ID" value="NZ_FQYO01000004.1"/>
</dbReference>
<sequence>MVSMKKTLVAAAIAMGTLASPAMAELFRVYNQTGQSITGVWFTSERVDVWDAERLRGNVVRNGQYYQANITNPLGCIYDLRVQYGSGQMEEWYGINICGSGSYTIR</sequence>
<dbReference type="EMBL" id="FQYO01000004">
    <property type="protein sequence ID" value="SHJ02050.1"/>
    <property type="molecule type" value="Genomic_DNA"/>
</dbReference>